<sequence>MTVADPRLLLDAFLRCANSEVQLLLDGFEISDDPYDEDGDRYFLNFQAPMPDGKWNRTDWNVEICRWVPDGPQSEGMSSSKGESILDCARAEPPALAEIVELLNRSNGKSDVLAAWAKTSAGEALAGTAFVVTKRYDG</sequence>
<evidence type="ECO:0000313" key="1">
    <source>
        <dbReference type="EMBL" id="SMD05981.1"/>
    </source>
</evidence>
<proteinExistence type="predicted"/>
<gene>
    <name evidence="1" type="ORF">SAMN05661093_04029</name>
</gene>
<keyword evidence="2" id="KW-1185">Reference proteome</keyword>
<dbReference type="AlphaFoldDB" id="A0A1Y5XM02"/>
<dbReference type="Proteomes" id="UP000192674">
    <property type="component" value="Unassembled WGS sequence"/>
</dbReference>
<dbReference type="RefSeq" id="WP_200825615.1">
    <property type="nucleotide sequence ID" value="NZ_FWXV01000003.1"/>
</dbReference>
<organism evidence="1 2">
    <name type="scientific">Kibdelosporangium aridum</name>
    <dbReference type="NCBI Taxonomy" id="2030"/>
    <lineage>
        <taxon>Bacteria</taxon>
        <taxon>Bacillati</taxon>
        <taxon>Actinomycetota</taxon>
        <taxon>Actinomycetes</taxon>
        <taxon>Pseudonocardiales</taxon>
        <taxon>Pseudonocardiaceae</taxon>
        <taxon>Kibdelosporangium</taxon>
    </lineage>
</organism>
<reference evidence="1 2" key="1">
    <citation type="submission" date="2017-04" db="EMBL/GenBank/DDBJ databases">
        <authorList>
            <person name="Afonso C.L."/>
            <person name="Miller P.J."/>
            <person name="Scott M.A."/>
            <person name="Spackman E."/>
            <person name="Goraichik I."/>
            <person name="Dimitrov K.M."/>
            <person name="Suarez D.L."/>
            <person name="Swayne D.E."/>
        </authorList>
    </citation>
    <scope>NUCLEOTIDE SEQUENCE [LARGE SCALE GENOMIC DNA]</scope>
    <source>
        <strain evidence="1 2">DSM 43828</strain>
    </source>
</reference>
<evidence type="ECO:0000313" key="2">
    <source>
        <dbReference type="Proteomes" id="UP000192674"/>
    </source>
</evidence>
<name>A0A1Y5XM02_KIBAR</name>
<accession>A0A1Y5XM02</accession>
<protein>
    <submittedName>
        <fullName evidence="1">Uncharacterized protein</fullName>
    </submittedName>
</protein>
<dbReference type="EMBL" id="FWXV01000003">
    <property type="protein sequence ID" value="SMD05981.1"/>
    <property type="molecule type" value="Genomic_DNA"/>
</dbReference>